<sequence>MTTYSLMSGGEKLVTADTFSVINPSTMVTVGESPKASIEDLNSIIKEARKAFTSWSTTPYEKRQQYINQIADTLETHSQELASIITQEQGKPIGAPLGSMFEMGGAAAWTRYTASLELPVKVLQDDENGHIELHRRPIGVVASITPWNWPVMIAIWHIIPAVLAGNTVVCKPSPYTPLSTLRMIELINRVLPKGVVNSIAGGDELGAAISDHIGIDKIVFTGSTDTGKKIMSSSSKSLKNLTLELGGNDAGIVLGDCNPDEIVPGLFWGAFINNGQTCAAMKRLYVHRSIYKEICDSLTAFAKSVKMGDGFADGAELGPIQNKMQFNIVNQLVKTSIQQGGKVLLGGPLDSEESLFFPVTLIAVEKNDNALVQHEQFGPALPIIPFDTVEEAILLANDNSAGLGGSVWSNDKQAAAKIAGQMECGTVWINKHGAIQPNAPFGGIKSSGLGVEFGEEGLLANTTIQCIFS</sequence>
<keyword evidence="2 4" id="KW-0560">Oxidoreductase</keyword>
<evidence type="ECO:0000256" key="2">
    <source>
        <dbReference type="ARBA" id="ARBA00023002"/>
    </source>
</evidence>
<evidence type="ECO:0000313" key="7">
    <source>
        <dbReference type="Proteomes" id="UP000249898"/>
    </source>
</evidence>
<feature type="domain" description="Aldehyde dehydrogenase" evidence="5">
    <location>
        <begin position="17"/>
        <end position="465"/>
    </location>
</feature>
<dbReference type="InterPro" id="IPR029510">
    <property type="entry name" value="Ald_DH_CS_GLU"/>
</dbReference>
<dbReference type="InterPro" id="IPR016161">
    <property type="entry name" value="Ald_DH/histidinol_DH"/>
</dbReference>
<comment type="similarity">
    <text evidence="1 4">Belongs to the aldehyde dehydrogenase family.</text>
</comment>
<dbReference type="InterPro" id="IPR016163">
    <property type="entry name" value="Ald_DH_C"/>
</dbReference>
<dbReference type="CDD" id="cd07106">
    <property type="entry name" value="ALDH_AldA-AAD23400"/>
    <property type="match status" value="1"/>
</dbReference>
<evidence type="ECO:0000256" key="3">
    <source>
        <dbReference type="PROSITE-ProRule" id="PRU10007"/>
    </source>
</evidence>
<dbReference type="Gene3D" id="3.40.309.10">
    <property type="entry name" value="Aldehyde Dehydrogenase, Chain A, domain 2"/>
    <property type="match status" value="1"/>
</dbReference>
<evidence type="ECO:0000256" key="1">
    <source>
        <dbReference type="ARBA" id="ARBA00009986"/>
    </source>
</evidence>
<dbReference type="InterPro" id="IPR044086">
    <property type="entry name" value="LUC3-like"/>
</dbReference>
<evidence type="ECO:0000313" key="6">
    <source>
        <dbReference type="EMBL" id="AWY01471.1"/>
    </source>
</evidence>
<dbReference type="Pfam" id="PF00171">
    <property type="entry name" value="Aldedh"/>
    <property type="match status" value="1"/>
</dbReference>
<dbReference type="InterPro" id="IPR015590">
    <property type="entry name" value="Aldehyde_DH_dom"/>
</dbReference>
<name>A0A2Z4PV89_9GAMM</name>
<evidence type="ECO:0000256" key="4">
    <source>
        <dbReference type="RuleBase" id="RU003345"/>
    </source>
</evidence>
<dbReference type="FunFam" id="3.40.605.10:FF:000007">
    <property type="entry name" value="NAD/NADP-dependent betaine aldehyde dehydrogenase"/>
    <property type="match status" value="1"/>
</dbReference>
<dbReference type="Gene3D" id="3.40.605.10">
    <property type="entry name" value="Aldehyde Dehydrogenase, Chain A, domain 1"/>
    <property type="match status" value="1"/>
</dbReference>
<proteinExistence type="inferred from homology"/>
<dbReference type="Proteomes" id="UP000249898">
    <property type="component" value="Chromosome"/>
</dbReference>
<protein>
    <submittedName>
        <fullName evidence="6">Aldehyde dehydrogenase</fullName>
    </submittedName>
</protein>
<dbReference type="SUPFAM" id="SSF53720">
    <property type="entry name" value="ALDH-like"/>
    <property type="match status" value="1"/>
</dbReference>
<feature type="active site" evidence="3">
    <location>
        <position position="244"/>
    </location>
</feature>
<gene>
    <name evidence="6" type="ORF">A8139_17025</name>
</gene>
<accession>A0A2Z4PV89</accession>
<dbReference type="EMBL" id="CP016181">
    <property type="protein sequence ID" value="AWY01471.1"/>
    <property type="molecule type" value="Genomic_DNA"/>
</dbReference>
<dbReference type="AlphaFoldDB" id="A0A2Z4PV89"/>
<reference evidence="6 7" key="1">
    <citation type="submission" date="2016-06" db="EMBL/GenBank/DDBJ databases">
        <title>The sequenced genome of the ice-adhering bacterium Marinomonas primoryensis, from Antarctica.</title>
        <authorList>
            <person name="Graham L."/>
            <person name="Vance T.D.R."/>
            <person name="Davies P.L."/>
        </authorList>
    </citation>
    <scope>NUCLEOTIDE SEQUENCE [LARGE SCALE GENOMIC DNA]</scope>
    <source>
        <strain evidence="6 7">AceL</strain>
    </source>
</reference>
<organism evidence="6 7">
    <name type="scientific">Marinomonas primoryensis</name>
    <dbReference type="NCBI Taxonomy" id="178399"/>
    <lineage>
        <taxon>Bacteria</taxon>
        <taxon>Pseudomonadati</taxon>
        <taxon>Pseudomonadota</taxon>
        <taxon>Gammaproteobacteria</taxon>
        <taxon>Oceanospirillales</taxon>
        <taxon>Oceanospirillaceae</taxon>
        <taxon>Marinomonas</taxon>
    </lineage>
</organism>
<dbReference type="OrthoDB" id="9812625at2"/>
<dbReference type="InterPro" id="IPR016162">
    <property type="entry name" value="Ald_DH_N"/>
</dbReference>
<dbReference type="InterPro" id="IPR016160">
    <property type="entry name" value="Ald_DH_CS_CYS"/>
</dbReference>
<dbReference type="PANTHER" id="PTHR11699">
    <property type="entry name" value="ALDEHYDE DEHYDROGENASE-RELATED"/>
    <property type="match status" value="1"/>
</dbReference>
<dbReference type="RefSeq" id="WP_112140007.1">
    <property type="nucleotide sequence ID" value="NZ_CP016181.1"/>
</dbReference>
<dbReference type="GO" id="GO:0016620">
    <property type="term" value="F:oxidoreductase activity, acting on the aldehyde or oxo group of donors, NAD or NADP as acceptor"/>
    <property type="evidence" value="ECO:0007669"/>
    <property type="project" value="InterPro"/>
</dbReference>
<dbReference type="PROSITE" id="PS00070">
    <property type="entry name" value="ALDEHYDE_DEHYDR_CYS"/>
    <property type="match status" value="1"/>
</dbReference>
<evidence type="ECO:0000259" key="5">
    <source>
        <dbReference type="Pfam" id="PF00171"/>
    </source>
</evidence>
<dbReference type="PROSITE" id="PS00687">
    <property type="entry name" value="ALDEHYDE_DEHYDR_GLU"/>
    <property type="match status" value="1"/>
</dbReference>